<evidence type="ECO:0000256" key="5">
    <source>
        <dbReference type="ARBA" id="ARBA00023288"/>
    </source>
</evidence>
<evidence type="ECO:0000313" key="10">
    <source>
        <dbReference type="Proteomes" id="UP000465306"/>
    </source>
</evidence>
<proteinExistence type="predicted"/>
<feature type="region of interest" description="Disordered" evidence="6">
    <location>
        <begin position="57"/>
        <end position="76"/>
    </location>
</feature>
<evidence type="ECO:0000256" key="1">
    <source>
        <dbReference type="ARBA" id="ARBA00022475"/>
    </source>
</evidence>
<keyword evidence="1" id="KW-1003">Cell membrane</keyword>
<keyword evidence="2 7" id="KW-0732">Signal</keyword>
<reference evidence="8 10" key="1">
    <citation type="journal article" date="2019" name="Emerg. Microbes Infect.">
        <title>Comprehensive subspecies identification of 175 nontuberculous mycobacteria species based on 7547 genomic profiles.</title>
        <authorList>
            <person name="Matsumoto Y."/>
            <person name="Kinjo T."/>
            <person name="Motooka D."/>
            <person name="Nabeya D."/>
            <person name="Jung N."/>
            <person name="Uechi K."/>
            <person name="Horii T."/>
            <person name="Iida T."/>
            <person name="Fujita J."/>
            <person name="Nakamura S."/>
        </authorList>
    </citation>
    <scope>NUCLEOTIDE SEQUENCE [LARGE SCALE GENOMIC DNA]</scope>
    <source>
        <strain evidence="8 10">JCM 13573</strain>
    </source>
</reference>
<organism evidence="9 11">
    <name type="scientific">Mycobacterium kubicae</name>
    <dbReference type="NCBI Taxonomy" id="120959"/>
    <lineage>
        <taxon>Bacteria</taxon>
        <taxon>Bacillati</taxon>
        <taxon>Actinomycetota</taxon>
        <taxon>Actinomycetes</taxon>
        <taxon>Mycobacteriales</taxon>
        <taxon>Mycobacteriaceae</taxon>
        <taxon>Mycobacterium</taxon>
        <taxon>Mycobacterium simiae complex</taxon>
    </lineage>
</organism>
<keyword evidence="4" id="KW-0564">Palmitate</keyword>
<reference evidence="9" key="3">
    <citation type="submission" date="2020-11" db="EMBL/GenBank/DDBJ databases">
        <title>Intraspecies plasmid and genomic variation of Mycobacterium kubicae revealed by the complete genome sequences of two clinical isolates.</title>
        <authorList>
            <person name="Hendrix J.R."/>
            <person name="Epperson L.E."/>
            <person name="Honda J.R."/>
            <person name="Strong M."/>
        </authorList>
    </citation>
    <scope>NUCLEOTIDE SEQUENCE</scope>
    <source>
        <strain evidence="9">JCM 13573</strain>
    </source>
</reference>
<evidence type="ECO:0000256" key="4">
    <source>
        <dbReference type="ARBA" id="ARBA00023139"/>
    </source>
</evidence>
<feature type="compositionally biased region" description="Polar residues" evidence="6">
    <location>
        <begin position="119"/>
        <end position="137"/>
    </location>
</feature>
<feature type="region of interest" description="Disordered" evidence="6">
    <location>
        <begin position="119"/>
        <end position="147"/>
    </location>
</feature>
<dbReference type="KEGG" id="mku:I2456_16275"/>
<dbReference type="RefSeq" id="WP_139823204.1">
    <property type="nucleotide sequence ID" value="NZ_JACKSR010000018.1"/>
</dbReference>
<evidence type="ECO:0000256" key="6">
    <source>
        <dbReference type="SAM" id="MobiDB-lite"/>
    </source>
</evidence>
<evidence type="ECO:0000256" key="2">
    <source>
        <dbReference type="ARBA" id="ARBA00022729"/>
    </source>
</evidence>
<keyword evidence="3" id="KW-0472">Membrane</keyword>
<dbReference type="EMBL" id="CP065047">
    <property type="protein sequence ID" value="QPI36121.1"/>
    <property type="molecule type" value="Genomic_DNA"/>
</dbReference>
<evidence type="ECO:0000313" key="8">
    <source>
        <dbReference type="EMBL" id="GFG68024.1"/>
    </source>
</evidence>
<evidence type="ECO:0000256" key="7">
    <source>
        <dbReference type="SAM" id="SignalP"/>
    </source>
</evidence>
<evidence type="ECO:0000313" key="9">
    <source>
        <dbReference type="EMBL" id="QPI36121.1"/>
    </source>
</evidence>
<dbReference type="InterPro" id="IPR008691">
    <property type="entry name" value="LpqH"/>
</dbReference>
<protein>
    <submittedName>
        <fullName evidence="8">Lipoprotein LppO</fullName>
    </submittedName>
    <submittedName>
        <fullName evidence="9">Lipoprotein LpqH</fullName>
    </submittedName>
</protein>
<accession>A0AAX1J4G4</accession>
<feature type="signal peptide" evidence="7">
    <location>
        <begin position="1"/>
        <end position="31"/>
    </location>
</feature>
<reference evidence="8" key="2">
    <citation type="submission" date="2020-02" db="EMBL/GenBank/DDBJ databases">
        <authorList>
            <person name="Matsumoto Y."/>
            <person name="Kinjo T."/>
            <person name="Motooka D."/>
            <person name="Nabeya D."/>
            <person name="Jung N."/>
            <person name="Uechi K."/>
            <person name="Horii T."/>
            <person name="Iida T."/>
            <person name="Fujita J."/>
            <person name="Nakamura S."/>
        </authorList>
    </citation>
    <scope>NUCLEOTIDE SEQUENCE</scope>
    <source>
        <strain evidence="8">JCM 13573</strain>
    </source>
</reference>
<dbReference type="Pfam" id="PF05481">
    <property type="entry name" value="Myco_19_kDa"/>
    <property type="match status" value="1"/>
</dbReference>
<evidence type="ECO:0000256" key="3">
    <source>
        <dbReference type="ARBA" id="ARBA00023136"/>
    </source>
</evidence>
<dbReference type="Proteomes" id="UP000465306">
    <property type="component" value="Unassembled WGS sequence"/>
</dbReference>
<keyword evidence="10" id="KW-1185">Reference proteome</keyword>
<sequence length="161" mass="16608">MVVTIPMTNHVTTALLAAALVLGLSACSGHAVSKPAAADITIEGHKHTITSGIECETESANPNATPPQSGSRTTHITASDGAAEELLSLSDTTPLGLNGFSVTVTVDADVYRIPYQPLESSSKVQATKSGKSYTVTGSGKGSEPNVTGMRDLHFEVRVTCP</sequence>
<keyword evidence="5 9" id="KW-0449">Lipoprotein</keyword>
<name>A0AAX1J4G4_9MYCO</name>
<gene>
    <name evidence="8" type="primary">lppO</name>
    <name evidence="9" type="ORF">I2456_16275</name>
    <name evidence="8" type="ORF">MKUB_55140</name>
</gene>
<dbReference type="AlphaFoldDB" id="A0AAX1J4G4"/>
<evidence type="ECO:0000313" key="11">
    <source>
        <dbReference type="Proteomes" id="UP000663583"/>
    </source>
</evidence>
<feature type="compositionally biased region" description="Polar residues" evidence="6">
    <location>
        <begin position="58"/>
        <end position="76"/>
    </location>
</feature>
<dbReference type="GO" id="GO:0016020">
    <property type="term" value="C:membrane"/>
    <property type="evidence" value="ECO:0007669"/>
    <property type="project" value="InterPro"/>
</dbReference>
<dbReference type="Proteomes" id="UP000663583">
    <property type="component" value="Chromosome"/>
</dbReference>
<feature type="chain" id="PRO_5043399020" evidence="7">
    <location>
        <begin position="32"/>
        <end position="161"/>
    </location>
</feature>
<dbReference type="EMBL" id="BLKU01000005">
    <property type="protein sequence ID" value="GFG68024.1"/>
    <property type="molecule type" value="Genomic_DNA"/>
</dbReference>